<gene>
    <name evidence="1" type="ORF">HG15A2_11760</name>
</gene>
<keyword evidence="2" id="KW-1185">Reference proteome</keyword>
<organism evidence="1 2">
    <name type="scientific">Adhaeretor mobilis</name>
    <dbReference type="NCBI Taxonomy" id="1930276"/>
    <lineage>
        <taxon>Bacteria</taxon>
        <taxon>Pseudomonadati</taxon>
        <taxon>Planctomycetota</taxon>
        <taxon>Planctomycetia</taxon>
        <taxon>Pirellulales</taxon>
        <taxon>Lacipirellulaceae</taxon>
        <taxon>Adhaeretor</taxon>
    </lineage>
</organism>
<sequence length="160" mass="17853">MARETHKREDLLRDAVALVPRVKLGLSNSPEVPIFAGFRGEALSLYFDEDPAFHFNREKQLRRAYSGGQLYDVAAGKLRKVERRNVAGAMKLSRTELSAGEQVRFLEELSERLASLREAIASNQFKLLGEVPKGSDGLSKLTGWFAEFEEPTLANSARVS</sequence>
<evidence type="ECO:0000313" key="1">
    <source>
        <dbReference type="EMBL" id="QDS97908.1"/>
    </source>
</evidence>
<dbReference type="AlphaFoldDB" id="A0A517MSP6"/>
<proteinExistence type="predicted"/>
<dbReference type="OrthoDB" id="286365at2"/>
<dbReference type="Proteomes" id="UP000319852">
    <property type="component" value="Chromosome"/>
</dbReference>
<evidence type="ECO:0000313" key="2">
    <source>
        <dbReference type="Proteomes" id="UP000319852"/>
    </source>
</evidence>
<name>A0A517MSP6_9BACT</name>
<dbReference type="EMBL" id="CP036263">
    <property type="protein sequence ID" value="QDS97908.1"/>
    <property type="molecule type" value="Genomic_DNA"/>
</dbReference>
<accession>A0A517MSP6</accession>
<reference evidence="1 2" key="1">
    <citation type="submission" date="2019-02" db="EMBL/GenBank/DDBJ databases">
        <title>Deep-cultivation of Planctomycetes and their phenomic and genomic characterization uncovers novel biology.</title>
        <authorList>
            <person name="Wiegand S."/>
            <person name="Jogler M."/>
            <person name="Boedeker C."/>
            <person name="Pinto D."/>
            <person name="Vollmers J."/>
            <person name="Rivas-Marin E."/>
            <person name="Kohn T."/>
            <person name="Peeters S.H."/>
            <person name="Heuer A."/>
            <person name="Rast P."/>
            <person name="Oberbeckmann S."/>
            <person name="Bunk B."/>
            <person name="Jeske O."/>
            <person name="Meyerdierks A."/>
            <person name="Storesund J.E."/>
            <person name="Kallscheuer N."/>
            <person name="Luecker S."/>
            <person name="Lage O.M."/>
            <person name="Pohl T."/>
            <person name="Merkel B.J."/>
            <person name="Hornburger P."/>
            <person name="Mueller R.-W."/>
            <person name="Bruemmer F."/>
            <person name="Labrenz M."/>
            <person name="Spormann A.M."/>
            <person name="Op den Camp H."/>
            <person name="Overmann J."/>
            <person name="Amann R."/>
            <person name="Jetten M.S.M."/>
            <person name="Mascher T."/>
            <person name="Medema M.H."/>
            <person name="Devos D.P."/>
            <person name="Kaster A.-K."/>
            <person name="Ovreas L."/>
            <person name="Rohde M."/>
            <person name="Galperin M.Y."/>
            <person name="Jogler C."/>
        </authorList>
    </citation>
    <scope>NUCLEOTIDE SEQUENCE [LARGE SCALE GENOMIC DNA]</scope>
    <source>
        <strain evidence="1 2">HG15A2</strain>
    </source>
</reference>
<dbReference type="KEGG" id="amob:HG15A2_11760"/>
<protein>
    <submittedName>
        <fullName evidence="1">Uncharacterized protein</fullName>
    </submittedName>
</protein>
<dbReference type="RefSeq" id="WP_145058658.1">
    <property type="nucleotide sequence ID" value="NZ_CP036263.1"/>
</dbReference>